<accession>A0A8J3C4H6</accession>
<feature type="compositionally biased region" description="Low complexity" evidence="1">
    <location>
        <begin position="63"/>
        <end position="77"/>
    </location>
</feature>
<keyword evidence="2" id="KW-0732">Signal</keyword>
<reference evidence="3" key="1">
    <citation type="journal article" date="2014" name="Int. J. Syst. Evol. Microbiol.">
        <title>Complete genome sequence of Corynebacterium casei LMG S-19264T (=DSM 44701T), isolated from a smear-ripened cheese.</title>
        <authorList>
            <consortium name="US DOE Joint Genome Institute (JGI-PGF)"/>
            <person name="Walter F."/>
            <person name="Albersmeier A."/>
            <person name="Kalinowski J."/>
            <person name="Ruckert C."/>
        </authorList>
    </citation>
    <scope>NUCLEOTIDE SEQUENCE</scope>
    <source>
        <strain evidence="3">CGMCC 4.7299</strain>
    </source>
</reference>
<dbReference type="Proteomes" id="UP000656042">
    <property type="component" value="Unassembled WGS sequence"/>
</dbReference>
<dbReference type="Gene3D" id="2.160.20.10">
    <property type="entry name" value="Single-stranded right-handed beta-helix, Pectin lyase-like"/>
    <property type="match status" value="1"/>
</dbReference>
<feature type="region of interest" description="Disordered" evidence="1">
    <location>
        <begin position="63"/>
        <end position="110"/>
    </location>
</feature>
<reference evidence="3" key="2">
    <citation type="submission" date="2020-09" db="EMBL/GenBank/DDBJ databases">
        <authorList>
            <person name="Sun Q."/>
            <person name="Zhou Y."/>
        </authorList>
    </citation>
    <scope>NUCLEOTIDE SEQUENCE</scope>
    <source>
        <strain evidence="3">CGMCC 4.7299</strain>
    </source>
</reference>
<organism evidence="3 4">
    <name type="scientific">Mangrovihabitans endophyticus</name>
    <dbReference type="NCBI Taxonomy" id="1751298"/>
    <lineage>
        <taxon>Bacteria</taxon>
        <taxon>Bacillati</taxon>
        <taxon>Actinomycetota</taxon>
        <taxon>Actinomycetes</taxon>
        <taxon>Micromonosporales</taxon>
        <taxon>Micromonosporaceae</taxon>
        <taxon>Mangrovihabitans</taxon>
    </lineage>
</organism>
<evidence type="ECO:0000256" key="2">
    <source>
        <dbReference type="SAM" id="SignalP"/>
    </source>
</evidence>
<dbReference type="AlphaFoldDB" id="A0A8J3C4H6"/>
<proteinExistence type="predicted"/>
<dbReference type="PROSITE" id="PS51257">
    <property type="entry name" value="PROKAR_LIPOPROTEIN"/>
    <property type="match status" value="1"/>
</dbReference>
<dbReference type="InterPro" id="IPR012334">
    <property type="entry name" value="Pectin_lyas_fold"/>
</dbReference>
<feature type="signal peptide" evidence="2">
    <location>
        <begin position="1"/>
        <end position="30"/>
    </location>
</feature>
<comment type="caution">
    <text evidence="3">The sequence shown here is derived from an EMBL/GenBank/DDBJ whole genome shotgun (WGS) entry which is preliminary data.</text>
</comment>
<evidence type="ECO:0000256" key="1">
    <source>
        <dbReference type="SAM" id="MobiDB-lite"/>
    </source>
</evidence>
<name>A0A8J3C4H6_9ACTN</name>
<evidence type="ECO:0000313" key="3">
    <source>
        <dbReference type="EMBL" id="GGL13862.1"/>
    </source>
</evidence>
<gene>
    <name evidence="3" type="ORF">GCM10012284_55770</name>
</gene>
<dbReference type="SUPFAM" id="SSF51126">
    <property type="entry name" value="Pectin lyase-like"/>
    <property type="match status" value="1"/>
</dbReference>
<evidence type="ECO:0008006" key="5">
    <source>
        <dbReference type="Google" id="ProtNLM"/>
    </source>
</evidence>
<keyword evidence="4" id="KW-1185">Reference proteome</keyword>
<feature type="compositionally biased region" description="Basic and acidic residues" evidence="1">
    <location>
        <begin position="98"/>
        <end position="107"/>
    </location>
</feature>
<feature type="chain" id="PRO_5035269616" description="Polymorphic outer membrane protein repeat-containing protein" evidence="2">
    <location>
        <begin position="31"/>
        <end position="406"/>
    </location>
</feature>
<evidence type="ECO:0000313" key="4">
    <source>
        <dbReference type="Proteomes" id="UP000656042"/>
    </source>
</evidence>
<dbReference type="InterPro" id="IPR011050">
    <property type="entry name" value="Pectin_lyase_fold/virulence"/>
</dbReference>
<protein>
    <recommendedName>
        <fullName evidence="5">Polymorphic outer membrane protein repeat-containing protein</fullName>
    </recommendedName>
</protein>
<sequence length="406" mass="40512">MLVERAAAAQRVLACGAVALVMAGAGCASHDPVEVGDFVAAPASGAASVAPATVGATATASVAASPAPSRSARGTPATSAPPVPGDADGGAGVPSQAKAEDTSDPDHVVGTGTAASCTSAAVVEAVAAGGVITFDCGPRPVTIRMAATVKIKNGNGPRIVLDGGGTVTLDGGGKRRILYMNTCDPAQGWTTAHCQDQDHPRLTVQNITFAHGDSTGETAEGGGGGAIFARGGRIKIINSRFTGNRCDRTGPDLGGGAVRVLSQSRGLPVYVVRSTFTGGRCSNGGALSSIGVSWTVLNSVFRDNRAIGTGANPARGGTPGGGSGGAIYLDGNRFALTLDGTTIEDNRAKEGGGAVFFVSNDRTGTMALRRSVLRHNPSQGFETPGLPGIFFLGARDPSTSGSTLRK</sequence>
<dbReference type="EMBL" id="BMMX01000042">
    <property type="protein sequence ID" value="GGL13862.1"/>
    <property type="molecule type" value="Genomic_DNA"/>
</dbReference>